<accession>A0A2P5YRC9</accession>
<dbReference type="EMBL" id="KZ662863">
    <property type="protein sequence ID" value="PPS18145.1"/>
    <property type="molecule type" value="Genomic_DNA"/>
</dbReference>
<organism evidence="1 2">
    <name type="scientific">Gossypium barbadense</name>
    <name type="common">Sea Island cotton</name>
    <name type="synonym">Hibiscus barbadensis</name>
    <dbReference type="NCBI Taxonomy" id="3634"/>
    <lineage>
        <taxon>Eukaryota</taxon>
        <taxon>Viridiplantae</taxon>
        <taxon>Streptophyta</taxon>
        <taxon>Embryophyta</taxon>
        <taxon>Tracheophyta</taxon>
        <taxon>Spermatophyta</taxon>
        <taxon>Magnoliopsida</taxon>
        <taxon>eudicotyledons</taxon>
        <taxon>Gunneridae</taxon>
        <taxon>Pentapetalae</taxon>
        <taxon>rosids</taxon>
        <taxon>malvids</taxon>
        <taxon>Malvales</taxon>
        <taxon>Malvaceae</taxon>
        <taxon>Malvoideae</taxon>
        <taxon>Gossypium</taxon>
    </lineage>
</organism>
<proteinExistence type="predicted"/>
<evidence type="ECO:0000313" key="2">
    <source>
        <dbReference type="Proteomes" id="UP000239757"/>
    </source>
</evidence>
<gene>
    <name evidence="1" type="ORF">GOBAR_AA02432</name>
</gene>
<name>A0A2P5YRC9_GOSBA</name>
<reference evidence="1 2" key="1">
    <citation type="submission" date="2015-01" db="EMBL/GenBank/DDBJ databases">
        <title>Genome of allotetraploid Gossypium barbadense reveals genomic plasticity and fiber elongation in cotton evolution.</title>
        <authorList>
            <person name="Chen X."/>
            <person name="Liu X."/>
            <person name="Zhao B."/>
            <person name="Zheng H."/>
            <person name="Hu Y."/>
            <person name="Lu G."/>
            <person name="Yang C."/>
            <person name="Chen J."/>
            <person name="Shan C."/>
            <person name="Zhang L."/>
            <person name="Zhou Y."/>
            <person name="Wang L."/>
            <person name="Guo W."/>
            <person name="Bai Y."/>
            <person name="Ruan J."/>
            <person name="Shangguan X."/>
            <person name="Mao Y."/>
            <person name="Jiang J."/>
            <person name="Zhu Y."/>
            <person name="Lei J."/>
            <person name="Kang H."/>
            <person name="Chen S."/>
            <person name="He X."/>
            <person name="Wang R."/>
            <person name="Wang Y."/>
            <person name="Chen J."/>
            <person name="Wang L."/>
            <person name="Yu S."/>
            <person name="Wang B."/>
            <person name="Wei J."/>
            <person name="Song S."/>
            <person name="Lu X."/>
            <person name="Gao Z."/>
            <person name="Gu W."/>
            <person name="Deng X."/>
            <person name="Ma D."/>
            <person name="Wang S."/>
            <person name="Liang W."/>
            <person name="Fang L."/>
            <person name="Cai C."/>
            <person name="Zhu X."/>
            <person name="Zhou B."/>
            <person name="Zhang Y."/>
            <person name="Chen Z."/>
            <person name="Xu S."/>
            <person name="Zhu R."/>
            <person name="Wang S."/>
            <person name="Zhang T."/>
            <person name="Zhao G."/>
        </authorList>
    </citation>
    <scope>NUCLEOTIDE SEQUENCE [LARGE SCALE GENOMIC DNA]</scope>
    <source>
        <strain evidence="2">cv. Xinhai21</strain>
        <tissue evidence="1">Leaf</tissue>
    </source>
</reference>
<dbReference type="Proteomes" id="UP000239757">
    <property type="component" value="Unassembled WGS sequence"/>
</dbReference>
<dbReference type="AlphaFoldDB" id="A0A2P5YRC9"/>
<sequence>MLHSLLPWTFLKKLVDGNCSEPSQNLVVSDTFSGNIKSRLVSKLFSELSSKLQWILRRSVSGAFLSGDGRRTDGADGSDGIGQRSVLGRWMRRQGTWVKRKVRRLLVHRTWATGHRDLGT</sequence>
<evidence type="ECO:0000313" key="1">
    <source>
        <dbReference type="EMBL" id="PPS18145.1"/>
    </source>
</evidence>
<protein>
    <submittedName>
        <fullName evidence="1">Uncharacterized protein</fullName>
    </submittedName>
</protein>